<keyword evidence="2" id="KW-1133">Transmembrane helix</keyword>
<dbReference type="GO" id="GO:0005886">
    <property type="term" value="C:plasma membrane"/>
    <property type="evidence" value="ECO:0007669"/>
    <property type="project" value="TreeGrafter"/>
</dbReference>
<evidence type="ECO:0000256" key="1">
    <source>
        <dbReference type="ARBA" id="ARBA00008335"/>
    </source>
</evidence>
<evidence type="ECO:0000313" key="4">
    <source>
        <dbReference type="Proteomes" id="UP000887567"/>
    </source>
</evidence>
<feature type="transmembrane region" description="Helical" evidence="2">
    <location>
        <begin position="20"/>
        <end position="38"/>
    </location>
</feature>
<dbReference type="RefSeq" id="XP_020905896.1">
    <property type="nucleotide sequence ID" value="XM_021050237.2"/>
</dbReference>
<name>A0A913XKM0_EXADI</name>
<keyword evidence="4" id="KW-1185">Reference proteome</keyword>
<evidence type="ECO:0000313" key="3">
    <source>
        <dbReference type="EnsemblMetazoa" id="XP_020905896.1"/>
    </source>
</evidence>
<protein>
    <recommendedName>
        <fullName evidence="5">Major facilitator superfamily domain-containing protein 12-like</fullName>
    </recommendedName>
</protein>
<dbReference type="InterPro" id="IPR039672">
    <property type="entry name" value="MFS_2"/>
</dbReference>
<feature type="transmembrane region" description="Helical" evidence="2">
    <location>
        <begin position="316"/>
        <end position="335"/>
    </location>
</feature>
<dbReference type="PANTHER" id="PTHR11328">
    <property type="entry name" value="MAJOR FACILITATOR SUPERFAMILY DOMAIN-CONTAINING PROTEIN"/>
    <property type="match status" value="1"/>
</dbReference>
<feature type="transmembrane region" description="Helical" evidence="2">
    <location>
        <begin position="84"/>
        <end position="104"/>
    </location>
</feature>
<comment type="similarity">
    <text evidence="1">Belongs to the major facilitator superfamily.</text>
</comment>
<feature type="transmembrane region" description="Helical" evidence="2">
    <location>
        <begin position="415"/>
        <end position="439"/>
    </location>
</feature>
<keyword evidence="2" id="KW-0472">Membrane</keyword>
<dbReference type="OrthoDB" id="5953442at2759"/>
<feature type="transmembrane region" description="Helical" evidence="2">
    <location>
        <begin position="287"/>
        <end position="304"/>
    </location>
</feature>
<organism evidence="3 4">
    <name type="scientific">Exaiptasia diaphana</name>
    <name type="common">Tropical sea anemone</name>
    <name type="synonym">Aiptasia pulchella</name>
    <dbReference type="NCBI Taxonomy" id="2652724"/>
    <lineage>
        <taxon>Eukaryota</taxon>
        <taxon>Metazoa</taxon>
        <taxon>Cnidaria</taxon>
        <taxon>Anthozoa</taxon>
        <taxon>Hexacorallia</taxon>
        <taxon>Actiniaria</taxon>
        <taxon>Aiptasiidae</taxon>
        <taxon>Exaiptasia</taxon>
    </lineage>
</organism>
<dbReference type="FunFam" id="1.20.1250.20:FF:000206">
    <property type="entry name" value="Major facilitator superfamily domain containing 12"/>
    <property type="match status" value="1"/>
</dbReference>
<feature type="transmembrane region" description="Helical" evidence="2">
    <location>
        <begin position="197"/>
        <end position="219"/>
    </location>
</feature>
<dbReference type="PANTHER" id="PTHR11328:SF28">
    <property type="entry name" value="MAJOR FACILITATOR SUPERFAMILY DOMAIN-CONTAINING PROTEIN 12"/>
    <property type="match status" value="1"/>
</dbReference>
<keyword evidence="2" id="KW-0812">Transmembrane</keyword>
<dbReference type="FunFam" id="1.20.1250.20:FF:000431">
    <property type="entry name" value="Predicted protein"/>
    <property type="match status" value="1"/>
</dbReference>
<dbReference type="GO" id="GO:0015293">
    <property type="term" value="F:symporter activity"/>
    <property type="evidence" value="ECO:0007669"/>
    <property type="project" value="InterPro"/>
</dbReference>
<feature type="transmembrane region" description="Helical" evidence="2">
    <location>
        <begin position="342"/>
        <end position="365"/>
    </location>
</feature>
<sequence length="528" mass="58686">MEKGQSMLTWRTRLCYGVGHILNDLTASMWFTYLLVYLHKVIGFSSVNSGFLLLIGQVADALATPLVGIESDRTTGCKYGRRKIWHVVGVVSVVVSFPFIFNLCIKCERTAHWAQFIYYSPFIAVFQFGWAATQISHLSLIPELASNENEKCGLNALRYAATVTSNIFVFVITWIMLSSGKEEANPNQLNKSDAKAFTYVVLIVVGVGLFFVTLFHLGVKEQSRDCSHEFATRSSKRSASNWAMWFRVPLFYQTAIMYMCVRLIVNITQVYIPMYTLETLHLTKDKIAIMPLIIYVSGFASTFLSKPLNKYIGRQGVFLVGSLVIFAVCTWMWFLPPRNGQIYGASILIGVGGSTLLVTALTMLADLIGENVETGAFVYGAMSFMDKMSNGIVVQIIQAFYPKSTPSKPNAGGDYYRSVMVFVAGTAALIAVITLFTTYKTRKTGQGAKATINQSDERRCLLASGRPSRSSSLTQDYSWSLVCIKGPLTPYEPAMPYIETEDLTNSIQLTRSTRERYGSSPILPSPSL</sequence>
<dbReference type="InterPro" id="IPR036259">
    <property type="entry name" value="MFS_trans_sf"/>
</dbReference>
<feature type="transmembrane region" description="Helical" evidence="2">
    <location>
        <begin position="50"/>
        <end position="69"/>
    </location>
</feature>
<dbReference type="Pfam" id="PF13347">
    <property type="entry name" value="MFS_2"/>
    <property type="match status" value="1"/>
</dbReference>
<dbReference type="OMA" id="KSDTSEW"/>
<dbReference type="CDD" id="cd17491">
    <property type="entry name" value="MFS_MFSD12"/>
    <property type="match status" value="1"/>
</dbReference>
<feature type="transmembrane region" description="Helical" evidence="2">
    <location>
        <begin position="250"/>
        <end position="275"/>
    </location>
</feature>
<accession>A0A913XKM0</accession>
<evidence type="ECO:0008006" key="5">
    <source>
        <dbReference type="Google" id="ProtNLM"/>
    </source>
</evidence>
<reference evidence="3" key="1">
    <citation type="submission" date="2022-11" db="UniProtKB">
        <authorList>
            <consortium name="EnsemblMetazoa"/>
        </authorList>
    </citation>
    <scope>IDENTIFICATION</scope>
</reference>
<feature type="transmembrane region" description="Helical" evidence="2">
    <location>
        <begin position="156"/>
        <end position="177"/>
    </location>
</feature>
<evidence type="ECO:0000256" key="2">
    <source>
        <dbReference type="SAM" id="Phobius"/>
    </source>
</evidence>
<dbReference type="AlphaFoldDB" id="A0A913XKM0"/>
<dbReference type="Proteomes" id="UP000887567">
    <property type="component" value="Unplaced"/>
</dbReference>
<dbReference type="GO" id="GO:0008643">
    <property type="term" value="P:carbohydrate transport"/>
    <property type="evidence" value="ECO:0007669"/>
    <property type="project" value="InterPro"/>
</dbReference>
<dbReference type="EnsemblMetazoa" id="XM_021050237.2">
    <property type="protein sequence ID" value="XP_020905896.1"/>
    <property type="gene ID" value="LOC110244077"/>
</dbReference>
<dbReference type="Gene3D" id="1.20.1250.20">
    <property type="entry name" value="MFS general substrate transporter like domains"/>
    <property type="match status" value="2"/>
</dbReference>
<proteinExistence type="inferred from homology"/>
<dbReference type="SUPFAM" id="SSF103473">
    <property type="entry name" value="MFS general substrate transporter"/>
    <property type="match status" value="1"/>
</dbReference>
<feature type="transmembrane region" description="Helical" evidence="2">
    <location>
        <begin position="116"/>
        <end position="136"/>
    </location>
</feature>
<dbReference type="GeneID" id="110244077"/>